<dbReference type="InterPro" id="IPR011051">
    <property type="entry name" value="RmlC_Cupin_sf"/>
</dbReference>
<evidence type="ECO:0000259" key="4">
    <source>
        <dbReference type="PROSITE" id="PS01124"/>
    </source>
</evidence>
<dbReference type="Gene3D" id="2.60.120.10">
    <property type="entry name" value="Jelly Rolls"/>
    <property type="match status" value="1"/>
</dbReference>
<sequence length="307" mass="35801">MILSFLGKILSTTSPIPMHKDIHREITPLSPEDSFLVFDRIKNDFDFPIHFHPEFELNLVINGKGIRRVVGDSMEEINSNELVLVGPNIPHGWQLYKCTSNQIHEVTVQFHEDLFDSKLLSRRIMKPIKDMFERSAHGILFSEKIAAEIKPKLIRLSKIDGIDYLLELISILHDLANSRNQRLLSSYTSTYKDFENSDKIKIIYDYVQENYHNKILLSEISELVNMSQVSFNRFIKKRTGKTFIEYINDTRIGYASRWLIEKDLSIAEIAFKCGFNNIANFNRVFKKCKNCTPSQYREEFSGIKRVL</sequence>
<dbReference type="Proteomes" id="UP000190235">
    <property type="component" value="Chromosome I"/>
</dbReference>
<dbReference type="Gene3D" id="1.10.10.60">
    <property type="entry name" value="Homeodomain-like"/>
    <property type="match status" value="2"/>
</dbReference>
<dbReference type="InterPro" id="IPR003313">
    <property type="entry name" value="AraC-bd"/>
</dbReference>
<accession>A0A1M7MMB2</accession>
<keyword evidence="2" id="KW-0238">DNA-binding</keyword>
<dbReference type="SMART" id="SM00342">
    <property type="entry name" value="HTH_ARAC"/>
    <property type="match status" value="1"/>
</dbReference>
<dbReference type="SUPFAM" id="SSF46689">
    <property type="entry name" value="Homeodomain-like"/>
    <property type="match status" value="2"/>
</dbReference>
<dbReference type="Pfam" id="PF12833">
    <property type="entry name" value="HTH_18"/>
    <property type="match status" value="1"/>
</dbReference>
<evidence type="ECO:0000256" key="1">
    <source>
        <dbReference type="ARBA" id="ARBA00023015"/>
    </source>
</evidence>
<protein>
    <submittedName>
        <fullName evidence="5">Transcriptional regulator, AraC family</fullName>
    </submittedName>
</protein>
<dbReference type="PRINTS" id="PR00032">
    <property type="entry name" value="HTHARAC"/>
</dbReference>
<evidence type="ECO:0000256" key="3">
    <source>
        <dbReference type="ARBA" id="ARBA00023163"/>
    </source>
</evidence>
<organism evidence="5 6">
    <name type="scientific">Salegentibacter salegens</name>
    <dbReference type="NCBI Taxonomy" id="143223"/>
    <lineage>
        <taxon>Bacteria</taxon>
        <taxon>Pseudomonadati</taxon>
        <taxon>Bacteroidota</taxon>
        <taxon>Flavobacteriia</taxon>
        <taxon>Flavobacteriales</taxon>
        <taxon>Flavobacteriaceae</taxon>
        <taxon>Salegentibacter</taxon>
    </lineage>
</organism>
<evidence type="ECO:0000313" key="5">
    <source>
        <dbReference type="EMBL" id="SHM92176.1"/>
    </source>
</evidence>
<dbReference type="InterPro" id="IPR014710">
    <property type="entry name" value="RmlC-like_jellyroll"/>
</dbReference>
<dbReference type="PROSITE" id="PS00041">
    <property type="entry name" value="HTH_ARAC_FAMILY_1"/>
    <property type="match status" value="1"/>
</dbReference>
<evidence type="ECO:0000256" key="2">
    <source>
        <dbReference type="ARBA" id="ARBA00023125"/>
    </source>
</evidence>
<dbReference type="Pfam" id="PF02311">
    <property type="entry name" value="AraC_binding"/>
    <property type="match status" value="1"/>
</dbReference>
<feature type="domain" description="HTH araC/xylS-type" evidence="4">
    <location>
        <begin position="201"/>
        <end position="299"/>
    </location>
</feature>
<reference evidence="6" key="1">
    <citation type="submission" date="2016-11" db="EMBL/GenBank/DDBJ databases">
        <authorList>
            <person name="Varghese N."/>
            <person name="Submissions S."/>
        </authorList>
    </citation>
    <scope>NUCLEOTIDE SEQUENCE [LARGE SCALE GENOMIC DNA]</scope>
    <source>
        <strain evidence="6">ACAM 48</strain>
    </source>
</reference>
<dbReference type="AlphaFoldDB" id="A0A1M7MMB2"/>
<dbReference type="RefSeq" id="WP_231919733.1">
    <property type="nucleotide sequence ID" value="NZ_LT670848.1"/>
</dbReference>
<keyword evidence="6" id="KW-1185">Reference proteome</keyword>
<dbReference type="SUPFAM" id="SSF51182">
    <property type="entry name" value="RmlC-like cupins"/>
    <property type="match status" value="1"/>
</dbReference>
<dbReference type="PANTHER" id="PTHR43280">
    <property type="entry name" value="ARAC-FAMILY TRANSCRIPTIONAL REGULATOR"/>
    <property type="match status" value="1"/>
</dbReference>
<dbReference type="InterPro" id="IPR018060">
    <property type="entry name" value="HTH_AraC"/>
</dbReference>
<keyword evidence="3" id="KW-0804">Transcription</keyword>
<dbReference type="GO" id="GO:0003700">
    <property type="term" value="F:DNA-binding transcription factor activity"/>
    <property type="evidence" value="ECO:0007669"/>
    <property type="project" value="InterPro"/>
</dbReference>
<proteinExistence type="predicted"/>
<dbReference type="InterPro" id="IPR009057">
    <property type="entry name" value="Homeodomain-like_sf"/>
</dbReference>
<evidence type="ECO:0000313" key="6">
    <source>
        <dbReference type="Proteomes" id="UP000190235"/>
    </source>
</evidence>
<dbReference type="InterPro" id="IPR020449">
    <property type="entry name" value="Tscrpt_reg_AraC-type_HTH"/>
</dbReference>
<dbReference type="PROSITE" id="PS01124">
    <property type="entry name" value="HTH_ARAC_FAMILY_2"/>
    <property type="match status" value="1"/>
</dbReference>
<dbReference type="InterPro" id="IPR018062">
    <property type="entry name" value="HTH_AraC-typ_CS"/>
</dbReference>
<dbReference type="EMBL" id="LT670848">
    <property type="protein sequence ID" value="SHM92176.1"/>
    <property type="molecule type" value="Genomic_DNA"/>
</dbReference>
<dbReference type="PANTHER" id="PTHR43280:SF27">
    <property type="entry name" value="TRANSCRIPTIONAL REGULATOR MTLR"/>
    <property type="match status" value="1"/>
</dbReference>
<keyword evidence="1" id="KW-0805">Transcription regulation</keyword>
<dbReference type="STRING" id="143223.SAMN05878281_2573"/>
<dbReference type="GO" id="GO:0043565">
    <property type="term" value="F:sequence-specific DNA binding"/>
    <property type="evidence" value="ECO:0007669"/>
    <property type="project" value="InterPro"/>
</dbReference>
<gene>
    <name evidence="5" type="ORF">SAMN05878281_2573</name>
</gene>
<name>A0A1M7MMB2_9FLAO</name>